<gene>
    <name evidence="1" type="ORF">S01H1_05160</name>
</gene>
<name>X0RR27_9ZZZZ</name>
<sequence>MTELIGSAEEVVEEIHAMVGQGLAEVAVLMYPNGDAPPDYFRDVDASIAAQINEFVLMTGGDGCECQRARQAVAETLRSSYVQLVATTPAAGNA</sequence>
<evidence type="ECO:0000313" key="1">
    <source>
        <dbReference type="EMBL" id="GAF71309.1"/>
    </source>
</evidence>
<dbReference type="AlphaFoldDB" id="X0RR27"/>
<accession>X0RR27</accession>
<dbReference type="EMBL" id="BARS01002688">
    <property type="protein sequence ID" value="GAF71309.1"/>
    <property type="molecule type" value="Genomic_DNA"/>
</dbReference>
<comment type="caution">
    <text evidence="1">The sequence shown here is derived from an EMBL/GenBank/DDBJ whole genome shotgun (WGS) entry which is preliminary data.</text>
</comment>
<reference evidence="1" key="1">
    <citation type="journal article" date="2014" name="Front. Microbiol.">
        <title>High frequency of phylogenetically diverse reductive dehalogenase-homologous genes in deep subseafloor sedimentary metagenomes.</title>
        <authorList>
            <person name="Kawai M."/>
            <person name="Futagami T."/>
            <person name="Toyoda A."/>
            <person name="Takaki Y."/>
            <person name="Nishi S."/>
            <person name="Hori S."/>
            <person name="Arai W."/>
            <person name="Tsubouchi T."/>
            <person name="Morono Y."/>
            <person name="Uchiyama I."/>
            <person name="Ito T."/>
            <person name="Fujiyama A."/>
            <person name="Inagaki F."/>
            <person name="Takami H."/>
        </authorList>
    </citation>
    <scope>NUCLEOTIDE SEQUENCE</scope>
    <source>
        <strain evidence="1">Expedition CK06-06</strain>
    </source>
</reference>
<protein>
    <submittedName>
        <fullName evidence="1">Uncharacterized protein</fullName>
    </submittedName>
</protein>
<proteinExistence type="predicted"/>
<organism evidence="1">
    <name type="scientific">marine sediment metagenome</name>
    <dbReference type="NCBI Taxonomy" id="412755"/>
    <lineage>
        <taxon>unclassified sequences</taxon>
        <taxon>metagenomes</taxon>
        <taxon>ecological metagenomes</taxon>
    </lineage>
</organism>